<proteinExistence type="predicted"/>
<dbReference type="SUPFAM" id="SSF52047">
    <property type="entry name" value="RNI-like"/>
    <property type="match status" value="2"/>
</dbReference>
<organism evidence="5 6">
    <name type="scientific">Durusdinium trenchii</name>
    <dbReference type="NCBI Taxonomy" id="1381693"/>
    <lineage>
        <taxon>Eukaryota</taxon>
        <taxon>Sar</taxon>
        <taxon>Alveolata</taxon>
        <taxon>Dinophyceae</taxon>
        <taxon>Suessiales</taxon>
        <taxon>Symbiodiniaceae</taxon>
        <taxon>Durusdinium</taxon>
    </lineage>
</organism>
<keyword evidence="1" id="KW-0343">GTPase activation</keyword>
<evidence type="ECO:0000256" key="3">
    <source>
        <dbReference type="ARBA" id="ARBA00022737"/>
    </source>
</evidence>
<feature type="region of interest" description="Disordered" evidence="4">
    <location>
        <begin position="199"/>
        <end position="221"/>
    </location>
</feature>
<comment type="caution">
    <text evidence="5">The sequence shown here is derived from an EMBL/GenBank/DDBJ whole genome shotgun (WGS) entry which is preliminary data.</text>
</comment>
<evidence type="ECO:0000256" key="2">
    <source>
        <dbReference type="ARBA" id="ARBA00022614"/>
    </source>
</evidence>
<evidence type="ECO:0000313" key="6">
    <source>
        <dbReference type="Proteomes" id="UP001642464"/>
    </source>
</evidence>
<dbReference type="PANTHER" id="PTHR24113">
    <property type="entry name" value="RAN GTPASE-ACTIVATING PROTEIN 1"/>
    <property type="match status" value="1"/>
</dbReference>
<keyword evidence="2" id="KW-0433">Leucine-rich repeat</keyword>
<dbReference type="InterPro" id="IPR001611">
    <property type="entry name" value="Leu-rich_rpt"/>
</dbReference>
<dbReference type="EMBL" id="CAXAMM010040544">
    <property type="protein sequence ID" value="CAK9093959.1"/>
    <property type="molecule type" value="Genomic_DNA"/>
</dbReference>
<dbReference type="InterPro" id="IPR027038">
    <property type="entry name" value="RanGap"/>
</dbReference>
<dbReference type="Pfam" id="PF13516">
    <property type="entry name" value="LRR_6"/>
    <property type="match status" value="4"/>
</dbReference>
<evidence type="ECO:0000256" key="4">
    <source>
        <dbReference type="SAM" id="MobiDB-lite"/>
    </source>
</evidence>
<reference evidence="5 6" key="1">
    <citation type="submission" date="2024-02" db="EMBL/GenBank/DDBJ databases">
        <authorList>
            <person name="Chen Y."/>
            <person name="Shah S."/>
            <person name="Dougan E. K."/>
            <person name="Thang M."/>
            <person name="Chan C."/>
        </authorList>
    </citation>
    <scope>NUCLEOTIDE SEQUENCE [LARGE SCALE GENOMIC DNA]</scope>
</reference>
<dbReference type="SMART" id="SM00368">
    <property type="entry name" value="LRR_RI"/>
    <property type="match status" value="7"/>
</dbReference>
<dbReference type="Gene3D" id="3.80.10.10">
    <property type="entry name" value="Ribonuclease Inhibitor"/>
    <property type="match status" value="3"/>
</dbReference>
<gene>
    <name evidence="5" type="ORF">SCF082_LOCUS44184</name>
</gene>
<sequence>MATSAFTHRHDAPEVVRLQRKVFHEKVTTSKEVRLQWLPYEELDRLIEALPHFQELRVFRLNHFQATMAQLEALGQVLAAKELQTLEIGHCKEFYGFNCGLRGLGKAVAEIVKVTKSIKVLILPDNNIQNHEAQAIAASLEVNRTIRKVDLSGNSIGVEGAQALLAALRNNRRVKIVLDKDHFSRYSKEVQGEIEKLVEANKGEDNEEAPEDESKIGAFPSPPRIKHLADWILAQNKGVDLIGMSGRQKGDEEVKALAAALKENRQVRRVELQNNGFGDAGAEALAEMLHQNRTIKEIVLSSNRITTVGAKALLEALRVNKVVTYISLDDNGEISEEVRTEIWEIVGANKVAAYVLTLNESVTEIDLRCKEFGAEGMKVLTAALKENKQVTKINLCRCIGDVGAQALAEMLHQNRTIKTIVLRSNRITTVGAKALLEALRVNKVVTYISLDKNGDISEEVKKEIEEVLEAQVEEEGEVFDFSMQKSGGGLGFDACCRRAYIVVTEIFDDGDV</sequence>
<protein>
    <submittedName>
        <fullName evidence="5">Uncharacterized protein</fullName>
    </submittedName>
</protein>
<keyword evidence="6" id="KW-1185">Reference proteome</keyword>
<dbReference type="Proteomes" id="UP001642464">
    <property type="component" value="Unassembled WGS sequence"/>
</dbReference>
<dbReference type="PANTHER" id="PTHR24113:SF12">
    <property type="entry name" value="RAN GTPASE-ACTIVATING PROTEIN 1"/>
    <property type="match status" value="1"/>
</dbReference>
<feature type="non-terminal residue" evidence="5">
    <location>
        <position position="512"/>
    </location>
</feature>
<accession>A0ABP0R079</accession>
<keyword evidence="3" id="KW-0677">Repeat</keyword>
<feature type="non-terminal residue" evidence="5">
    <location>
        <position position="1"/>
    </location>
</feature>
<evidence type="ECO:0000313" key="5">
    <source>
        <dbReference type="EMBL" id="CAK9093959.1"/>
    </source>
</evidence>
<dbReference type="InterPro" id="IPR032675">
    <property type="entry name" value="LRR_dom_sf"/>
</dbReference>
<evidence type="ECO:0000256" key="1">
    <source>
        <dbReference type="ARBA" id="ARBA00022468"/>
    </source>
</evidence>
<name>A0ABP0R079_9DINO</name>